<dbReference type="Proteomes" id="UP000182584">
    <property type="component" value="Unassembled WGS sequence"/>
</dbReference>
<feature type="transmembrane region" description="Helical" evidence="1">
    <location>
        <begin position="273"/>
        <end position="297"/>
    </location>
</feature>
<name>A0A1H9X7X7_BUTFI</name>
<feature type="transmembrane region" description="Helical" evidence="1">
    <location>
        <begin position="376"/>
        <end position="393"/>
    </location>
</feature>
<feature type="transmembrane region" description="Helical" evidence="1">
    <location>
        <begin position="348"/>
        <end position="367"/>
    </location>
</feature>
<feature type="transmembrane region" description="Helical" evidence="1">
    <location>
        <begin position="450"/>
        <end position="469"/>
    </location>
</feature>
<evidence type="ECO:0000256" key="1">
    <source>
        <dbReference type="SAM" id="Phobius"/>
    </source>
</evidence>
<dbReference type="EMBL" id="FOGJ01000048">
    <property type="protein sequence ID" value="SES42308.1"/>
    <property type="molecule type" value="Genomic_DNA"/>
</dbReference>
<evidence type="ECO:0000313" key="2">
    <source>
        <dbReference type="EMBL" id="SES42308.1"/>
    </source>
</evidence>
<reference evidence="2 3" key="1">
    <citation type="submission" date="2016-10" db="EMBL/GenBank/DDBJ databases">
        <authorList>
            <person name="de Groot N.N."/>
        </authorList>
    </citation>
    <scope>NUCLEOTIDE SEQUENCE [LARGE SCALE GENOMIC DNA]</scope>
    <source>
        <strain evidence="2 3">AR40</strain>
    </source>
</reference>
<feature type="transmembrane region" description="Helical" evidence="1">
    <location>
        <begin position="191"/>
        <end position="214"/>
    </location>
</feature>
<evidence type="ECO:0008006" key="4">
    <source>
        <dbReference type="Google" id="ProtNLM"/>
    </source>
</evidence>
<evidence type="ECO:0000313" key="3">
    <source>
        <dbReference type="Proteomes" id="UP000182584"/>
    </source>
</evidence>
<feature type="transmembrane region" description="Helical" evidence="1">
    <location>
        <begin position="36"/>
        <end position="54"/>
    </location>
</feature>
<feature type="transmembrane region" description="Helical" evidence="1">
    <location>
        <begin position="309"/>
        <end position="328"/>
    </location>
</feature>
<keyword evidence="1" id="KW-0812">Transmembrane</keyword>
<organism evidence="2 3">
    <name type="scientific">Butyrivibrio fibrisolvens</name>
    <dbReference type="NCBI Taxonomy" id="831"/>
    <lineage>
        <taxon>Bacteria</taxon>
        <taxon>Bacillati</taxon>
        <taxon>Bacillota</taxon>
        <taxon>Clostridia</taxon>
        <taxon>Lachnospirales</taxon>
        <taxon>Lachnospiraceae</taxon>
        <taxon>Butyrivibrio</taxon>
    </lineage>
</organism>
<feature type="transmembrane region" description="Helical" evidence="1">
    <location>
        <begin position="6"/>
        <end position="24"/>
    </location>
</feature>
<feature type="transmembrane region" description="Helical" evidence="1">
    <location>
        <begin position="156"/>
        <end position="179"/>
    </location>
</feature>
<feature type="transmembrane region" description="Helical" evidence="1">
    <location>
        <begin position="244"/>
        <end position="261"/>
    </location>
</feature>
<dbReference type="AlphaFoldDB" id="A0A1H9X7X7"/>
<feature type="transmembrane region" description="Helical" evidence="1">
    <location>
        <begin position="74"/>
        <end position="92"/>
    </location>
</feature>
<protein>
    <recommendedName>
        <fullName evidence="4">Glycosyltransferase RgtA/B/C/D-like domain-containing protein</fullName>
    </recommendedName>
</protein>
<dbReference type="OrthoDB" id="8874072at2"/>
<accession>A0A1H9X7X7</accession>
<feature type="transmembrane region" description="Helical" evidence="1">
    <location>
        <begin position="399"/>
        <end position="418"/>
    </location>
</feature>
<dbReference type="RefSeq" id="WP_074759036.1">
    <property type="nucleotide sequence ID" value="NZ_FOGJ01000048.1"/>
</dbReference>
<keyword evidence="1" id="KW-1133">Transmembrane helix</keyword>
<gene>
    <name evidence="2" type="ORF">SAMN04487884_1483</name>
</gene>
<keyword evidence="1" id="KW-0472">Membrane</keyword>
<feature type="transmembrane region" description="Helical" evidence="1">
    <location>
        <begin position="113"/>
        <end position="136"/>
    </location>
</feature>
<sequence>MLRMLSVLMFIIPSLVSFVIHNYLSYGKIELKKKITYWGVYIVLINLCTFFVSYIRGVKGFRFEDMTVSYRLKYMALGCLFAIVVPFLVNYLTNKAKKINMPNQFVDNIHWYIMVNAILLFIACRGIYISFFMNSVNRSLWLDEAFLASSFSQRSFLGIFLDGEFEYLQSAPLIWLWFEKGLSIVFGNTPYVLRIGSVISFIVVIIALSFVQLYFFHSKFPFAAAAIISNTPIILKYSNMFKPYMADCLVTLIAVISWGLYKKERISDKWLAIIWMGLLWCSQPVCFMIGGICLSEFIFSCIHINKKDILRIIIIGIFVGISFTIYYFVWISRMTSISDMQDCWSSYFFPFIPGSLAEVRIGIDLLLNQVFKNFDTSYYFVLALSIGGIFYSFKKKDSLFSGLYLGLLIALFASCLHMYPIQSRLWCFSYPVLALVSFSTLEAVAQNKTVFEGVIALIMLVMVIGNTGYKNYSDISNVYISGEELGLELDYLVTHMKTDDMVYVFSYSRPAFEYINGYGNINFGGGINNVFFGAPIVGDKCEFDLDYEVEKIISHPKIWIVSSNRGPAYFSDLAQAVNENGYLELIDYQYNSPLWYYCNSLNEVKKHFTMTISKNVVIDNVWNESIIHIENDGEAYLNNPYEDIYLIERRSGKVYPIKELIAPGDGIDIVVRYHNNEEPEYILCGQYGKIANDDTIKITEEMIATF</sequence>
<proteinExistence type="predicted"/>